<evidence type="ECO:0000313" key="3">
    <source>
        <dbReference type="Proteomes" id="UP000034746"/>
    </source>
</evidence>
<evidence type="ECO:0000313" key="2">
    <source>
        <dbReference type="EMBL" id="KKR98235.1"/>
    </source>
</evidence>
<protein>
    <submittedName>
        <fullName evidence="2">Uncharacterized protein</fullName>
    </submittedName>
</protein>
<comment type="caution">
    <text evidence="2">The sequence shown here is derived from an EMBL/GenBank/DDBJ whole genome shotgun (WGS) entry which is preliminary data.</text>
</comment>
<dbReference type="AlphaFoldDB" id="A0A0G0XN56"/>
<accession>A0A0G0XN56</accession>
<dbReference type="EMBL" id="LCAU01000004">
    <property type="protein sequence ID" value="KKR98235.1"/>
    <property type="molecule type" value="Genomic_DNA"/>
</dbReference>
<gene>
    <name evidence="2" type="ORF">UU48_C0004G0028</name>
</gene>
<dbReference type="Proteomes" id="UP000034746">
    <property type="component" value="Unassembled WGS sequence"/>
</dbReference>
<dbReference type="PROSITE" id="PS51257">
    <property type="entry name" value="PROKAR_LIPOPROTEIN"/>
    <property type="match status" value="1"/>
</dbReference>
<reference evidence="2 3" key="1">
    <citation type="journal article" date="2015" name="Nature">
        <title>rRNA introns, odd ribosomes, and small enigmatic genomes across a large radiation of phyla.</title>
        <authorList>
            <person name="Brown C.T."/>
            <person name="Hug L.A."/>
            <person name="Thomas B.C."/>
            <person name="Sharon I."/>
            <person name="Castelle C.J."/>
            <person name="Singh A."/>
            <person name="Wilkins M.J."/>
            <person name="Williams K.H."/>
            <person name="Banfield J.F."/>
        </authorList>
    </citation>
    <scope>NUCLEOTIDE SEQUENCE [LARGE SCALE GENOMIC DNA]</scope>
</reference>
<name>A0A0G0XN56_9BACT</name>
<sequence length="133" mass="15180">MKYFLAIVPTVSLLLLGAGCAPTAAKNEVSLEQKMTCQKYQNEIEERLKKDWNDDTRFAQLDEMFYSPQRDSCMFTAETSSMINGVIRESHFLIDTLTNEKIETSNGCLPESECSQSLLQSESEFREKVSVYK</sequence>
<proteinExistence type="predicted"/>
<feature type="signal peptide" evidence="1">
    <location>
        <begin position="1"/>
        <end position="20"/>
    </location>
</feature>
<organism evidence="2 3">
    <name type="scientific">Candidatus Uhrbacteria bacterium GW2011_GWF2_41_16</name>
    <dbReference type="NCBI Taxonomy" id="1618997"/>
    <lineage>
        <taxon>Bacteria</taxon>
        <taxon>Candidatus Uhriibacteriota</taxon>
    </lineage>
</organism>
<feature type="chain" id="PRO_5002535348" evidence="1">
    <location>
        <begin position="21"/>
        <end position="133"/>
    </location>
</feature>
<evidence type="ECO:0000256" key="1">
    <source>
        <dbReference type="SAM" id="SignalP"/>
    </source>
</evidence>
<keyword evidence="1" id="KW-0732">Signal</keyword>